<comment type="caution">
    <text evidence="2">The sequence shown here is derived from an EMBL/GenBank/DDBJ whole genome shotgun (WGS) entry which is preliminary data.</text>
</comment>
<dbReference type="Proteomes" id="UP000024635">
    <property type="component" value="Unassembled WGS sequence"/>
</dbReference>
<feature type="compositionally biased region" description="Polar residues" evidence="1">
    <location>
        <begin position="366"/>
        <end position="378"/>
    </location>
</feature>
<feature type="region of interest" description="Disordered" evidence="1">
    <location>
        <begin position="1"/>
        <end position="115"/>
    </location>
</feature>
<dbReference type="EMBL" id="JARK01001400">
    <property type="protein sequence ID" value="EYC08829.1"/>
    <property type="molecule type" value="Genomic_DNA"/>
</dbReference>
<organism evidence="2 3">
    <name type="scientific">Ancylostoma ceylanicum</name>
    <dbReference type="NCBI Taxonomy" id="53326"/>
    <lineage>
        <taxon>Eukaryota</taxon>
        <taxon>Metazoa</taxon>
        <taxon>Ecdysozoa</taxon>
        <taxon>Nematoda</taxon>
        <taxon>Chromadorea</taxon>
        <taxon>Rhabditida</taxon>
        <taxon>Rhabditina</taxon>
        <taxon>Rhabditomorpha</taxon>
        <taxon>Strongyloidea</taxon>
        <taxon>Ancylostomatidae</taxon>
        <taxon>Ancylostomatinae</taxon>
        <taxon>Ancylostoma</taxon>
    </lineage>
</organism>
<accession>A0A016U0H8</accession>
<feature type="region of interest" description="Disordered" evidence="1">
    <location>
        <begin position="149"/>
        <end position="185"/>
    </location>
</feature>
<feature type="compositionally biased region" description="Polar residues" evidence="1">
    <location>
        <begin position="95"/>
        <end position="106"/>
    </location>
</feature>
<evidence type="ECO:0000313" key="2">
    <source>
        <dbReference type="EMBL" id="EYC08829.1"/>
    </source>
</evidence>
<feature type="compositionally biased region" description="Basic and acidic residues" evidence="1">
    <location>
        <begin position="389"/>
        <end position="405"/>
    </location>
</feature>
<feature type="region of interest" description="Disordered" evidence="1">
    <location>
        <begin position="358"/>
        <end position="405"/>
    </location>
</feature>
<dbReference type="OrthoDB" id="5864728at2759"/>
<dbReference type="AlphaFoldDB" id="A0A016U0H8"/>
<proteinExistence type="predicted"/>
<keyword evidence="3" id="KW-1185">Reference proteome</keyword>
<evidence type="ECO:0000256" key="1">
    <source>
        <dbReference type="SAM" id="MobiDB-lite"/>
    </source>
</evidence>
<evidence type="ECO:0000313" key="3">
    <source>
        <dbReference type="Proteomes" id="UP000024635"/>
    </source>
</evidence>
<feature type="compositionally biased region" description="Basic and acidic residues" evidence="1">
    <location>
        <begin position="149"/>
        <end position="160"/>
    </location>
</feature>
<feature type="compositionally biased region" description="Low complexity" evidence="1">
    <location>
        <begin position="70"/>
        <end position="84"/>
    </location>
</feature>
<sequence length="500" mass="55263">MSVPGNEADLKTAKEPRRKRVKETRIVETHVVERVIQEDIDSPRNEAEKAQRSIESQPSTAKSTTKPETDSSSSVVTETSGATSHETSKAKSVPESANEQSEQNPMSPMVAKGQKGLNSVRATLLPGLEEYKTSRAALLPLDDDIKTARKPTLSEREGLRTARLPSPLQRKRQESMVLPSRPGEADMHTATLPTEHSKASPRKKVVVEREVIERRQIERILTEEEGDPNKIAADGVAADSGQVQQGQAVPDSSDIKTARSGDLTVAEQEALLSRLPPLPPLGALVDPFLHCLIAKRCIISHYRTSPKLIHDLLQVGLGSAQGRDANQWALRGNVVQNPAQQGTDVPELMDEEAQLRTAEPELRTAENPTEYTARSPSPSFGRDPLPPGVHRDSESDPQNSKEETHIVDVDAQQLDRYRYRFVKPMVVLADINGKIYRLTTHYTIETDRPHLDFKPLTIKFDGQLLWEKYAELSQKIELDTVTSCSTGHGTVTEKTPIHSG</sequence>
<reference evidence="3" key="1">
    <citation type="journal article" date="2015" name="Nat. Genet.">
        <title>The genome and transcriptome of the zoonotic hookworm Ancylostoma ceylanicum identify infection-specific gene families.</title>
        <authorList>
            <person name="Schwarz E.M."/>
            <person name="Hu Y."/>
            <person name="Antoshechkin I."/>
            <person name="Miller M.M."/>
            <person name="Sternberg P.W."/>
            <person name="Aroian R.V."/>
        </authorList>
    </citation>
    <scope>NUCLEOTIDE SEQUENCE</scope>
    <source>
        <strain evidence="3">HY135</strain>
    </source>
</reference>
<gene>
    <name evidence="2" type="primary">Acey_s0064.g3553</name>
    <name evidence="2" type="ORF">Y032_0064g3553</name>
</gene>
<name>A0A016U0H8_9BILA</name>
<protein>
    <submittedName>
        <fullName evidence="2">Uncharacterized protein</fullName>
    </submittedName>
</protein>
<feature type="compositionally biased region" description="Polar residues" evidence="1">
    <location>
        <begin position="53"/>
        <end position="66"/>
    </location>
</feature>
<feature type="compositionally biased region" description="Basic and acidic residues" evidence="1">
    <location>
        <begin position="23"/>
        <end position="52"/>
    </location>
</feature>